<accession>A0A1M4EMH4</accession>
<organism evidence="2">
    <name type="scientific">Nonomuraea gerenzanensis</name>
    <dbReference type="NCBI Taxonomy" id="93944"/>
    <lineage>
        <taxon>Bacteria</taxon>
        <taxon>Bacillati</taxon>
        <taxon>Actinomycetota</taxon>
        <taxon>Actinomycetes</taxon>
        <taxon>Streptosporangiales</taxon>
        <taxon>Streptosporangiaceae</taxon>
        <taxon>Nonomuraea</taxon>
    </lineage>
</organism>
<sequence length="56" mass="5676">MRRRGGAVALAASARTSAAGLGVPGVGADAGATVAQRRTTRSRCRRAAQRRPGGEE</sequence>
<dbReference type="AlphaFoldDB" id="A0A1M4EMH4"/>
<gene>
    <name evidence="2" type="ORF">BN4615_P9534</name>
</gene>
<name>A0A1M4EMH4_9ACTN</name>
<evidence type="ECO:0000313" key="2">
    <source>
        <dbReference type="EMBL" id="SBP00018.1"/>
    </source>
</evidence>
<evidence type="ECO:0000256" key="1">
    <source>
        <dbReference type="SAM" id="MobiDB-lite"/>
    </source>
</evidence>
<reference evidence="2" key="1">
    <citation type="submission" date="2016-04" db="EMBL/GenBank/DDBJ databases">
        <authorList>
            <person name="Evans L.H."/>
            <person name="Alamgir A."/>
            <person name="Owens N."/>
            <person name="Weber N.D."/>
            <person name="Virtaneva K."/>
            <person name="Barbian K."/>
            <person name="Babar A."/>
            <person name="Rosenke K."/>
        </authorList>
    </citation>
    <scope>NUCLEOTIDE SEQUENCE</scope>
    <source>
        <strain evidence="2">Nono1</strain>
    </source>
</reference>
<proteinExistence type="predicted"/>
<protein>
    <submittedName>
        <fullName evidence="2">Uncharacterized protein</fullName>
    </submittedName>
</protein>
<feature type="region of interest" description="Disordered" evidence="1">
    <location>
        <begin position="32"/>
        <end position="56"/>
    </location>
</feature>
<dbReference type="EMBL" id="LT559118">
    <property type="protein sequence ID" value="SBP00018.1"/>
    <property type="molecule type" value="Genomic_DNA"/>
</dbReference>
<feature type="compositionally biased region" description="Basic residues" evidence="1">
    <location>
        <begin position="38"/>
        <end position="49"/>
    </location>
</feature>